<sequence length="111" mass="10578">MTARRTLALLAGALLAPALLTGCGIRATEVPVDAGAPASRTACPNELQVPMAPEPTDPPTPQAAPTPTRSAATGKPAAAASGSAASASASPTPAVTATGGAFVAPSPSHCP</sequence>
<evidence type="ECO:0000256" key="2">
    <source>
        <dbReference type="SAM" id="SignalP"/>
    </source>
</evidence>
<feature type="signal peptide" evidence="2">
    <location>
        <begin position="1"/>
        <end position="27"/>
    </location>
</feature>
<evidence type="ECO:0000256" key="1">
    <source>
        <dbReference type="SAM" id="MobiDB-lite"/>
    </source>
</evidence>
<evidence type="ECO:0008006" key="5">
    <source>
        <dbReference type="Google" id="ProtNLM"/>
    </source>
</evidence>
<accession>E4NC97</accession>
<keyword evidence="4" id="KW-1185">Reference proteome</keyword>
<feature type="compositionally biased region" description="Pro residues" evidence="1">
    <location>
        <begin position="52"/>
        <end position="64"/>
    </location>
</feature>
<name>E4NC97_KITSK</name>
<dbReference type="KEGG" id="ksk:KSE_30160"/>
<dbReference type="PATRIC" id="fig|452652.3.peg.3027"/>
<gene>
    <name evidence="3" type="ordered locus">KSE_30160</name>
</gene>
<evidence type="ECO:0000313" key="3">
    <source>
        <dbReference type="EMBL" id="BAJ28828.1"/>
    </source>
</evidence>
<feature type="compositionally biased region" description="Low complexity" evidence="1">
    <location>
        <begin position="65"/>
        <end position="105"/>
    </location>
</feature>
<protein>
    <recommendedName>
        <fullName evidence="5">Lipoprotein</fullName>
    </recommendedName>
</protein>
<dbReference type="HOGENOM" id="CLU_2154991_0_0_11"/>
<dbReference type="PROSITE" id="PS51257">
    <property type="entry name" value="PROKAR_LIPOPROTEIN"/>
    <property type="match status" value="1"/>
</dbReference>
<proteinExistence type="predicted"/>
<dbReference type="Proteomes" id="UP000007076">
    <property type="component" value="Chromosome"/>
</dbReference>
<organism evidence="3 4">
    <name type="scientific">Kitasatospora setae (strain ATCC 33774 / DSM 43861 / JCM 3304 / KCC A-0304 / NBRC 14216 / KM-6054)</name>
    <name type="common">Streptomyces setae</name>
    <dbReference type="NCBI Taxonomy" id="452652"/>
    <lineage>
        <taxon>Bacteria</taxon>
        <taxon>Bacillati</taxon>
        <taxon>Actinomycetota</taxon>
        <taxon>Actinomycetes</taxon>
        <taxon>Kitasatosporales</taxon>
        <taxon>Streptomycetaceae</taxon>
        <taxon>Kitasatospora</taxon>
    </lineage>
</organism>
<dbReference type="RefSeq" id="WP_014136140.1">
    <property type="nucleotide sequence ID" value="NC_016109.1"/>
</dbReference>
<dbReference type="AlphaFoldDB" id="E4NC97"/>
<dbReference type="EMBL" id="AP010968">
    <property type="protein sequence ID" value="BAJ28828.1"/>
    <property type="molecule type" value="Genomic_DNA"/>
</dbReference>
<feature type="region of interest" description="Disordered" evidence="1">
    <location>
        <begin position="33"/>
        <end position="111"/>
    </location>
</feature>
<keyword evidence="2" id="KW-0732">Signal</keyword>
<reference evidence="3 4" key="1">
    <citation type="journal article" date="2010" name="DNA Res.">
        <title>Genome sequence of Kitasatospora setae NBRC 14216T: an evolutionary snapshot of the family Streptomycetaceae.</title>
        <authorList>
            <person name="Ichikawa N."/>
            <person name="Oguchi A."/>
            <person name="Ikeda H."/>
            <person name="Ishikawa J."/>
            <person name="Kitani S."/>
            <person name="Watanabe Y."/>
            <person name="Nakamura S."/>
            <person name="Katano Y."/>
            <person name="Kishi E."/>
            <person name="Sasagawa M."/>
            <person name="Ankai A."/>
            <person name="Fukui S."/>
            <person name="Hashimoto Y."/>
            <person name="Kamata S."/>
            <person name="Otoguro M."/>
            <person name="Tanikawa S."/>
            <person name="Nihira T."/>
            <person name="Horinouchi S."/>
            <person name="Ohnishi Y."/>
            <person name="Hayakawa M."/>
            <person name="Kuzuyama T."/>
            <person name="Arisawa A."/>
            <person name="Nomoto F."/>
            <person name="Miura H."/>
            <person name="Takahashi Y."/>
            <person name="Fujita N."/>
        </authorList>
    </citation>
    <scope>NUCLEOTIDE SEQUENCE [LARGE SCALE GENOMIC DNA]</scope>
    <source>
        <strain evidence="4">ATCC 33774 / DSM 43861 / JCM 3304 / KCC A-0304 / NBRC 14216 / KM-6054</strain>
    </source>
</reference>
<feature type="chain" id="PRO_5003186597" description="Lipoprotein" evidence="2">
    <location>
        <begin position="28"/>
        <end position="111"/>
    </location>
</feature>
<evidence type="ECO:0000313" key="4">
    <source>
        <dbReference type="Proteomes" id="UP000007076"/>
    </source>
</evidence>
<dbReference type="STRING" id="452652.KSE_30160"/>